<dbReference type="AlphaFoldDB" id="A0A9D2GHQ9"/>
<reference evidence="1" key="1">
    <citation type="journal article" date="2021" name="PeerJ">
        <title>Extensive microbial diversity within the chicken gut microbiome revealed by metagenomics and culture.</title>
        <authorList>
            <person name="Gilroy R."/>
            <person name="Ravi A."/>
            <person name="Getino M."/>
            <person name="Pursley I."/>
            <person name="Horton D.L."/>
            <person name="Alikhan N.F."/>
            <person name="Baker D."/>
            <person name="Gharbi K."/>
            <person name="Hall N."/>
            <person name="Watson M."/>
            <person name="Adriaenssens E.M."/>
            <person name="Foster-Nyarko E."/>
            <person name="Jarju S."/>
            <person name="Secka A."/>
            <person name="Antonio M."/>
            <person name="Oren A."/>
            <person name="Chaudhuri R.R."/>
            <person name="La Ragione R."/>
            <person name="Hildebrand F."/>
            <person name="Pallen M.J."/>
        </authorList>
    </citation>
    <scope>NUCLEOTIDE SEQUENCE</scope>
    <source>
        <strain evidence="1">ChiBcec1-1093</strain>
    </source>
</reference>
<organism evidence="1 2">
    <name type="scientific">Candidatus Lachnoclostridium stercorigallinarum</name>
    <dbReference type="NCBI Taxonomy" id="2838634"/>
    <lineage>
        <taxon>Bacteria</taxon>
        <taxon>Bacillati</taxon>
        <taxon>Bacillota</taxon>
        <taxon>Clostridia</taxon>
        <taxon>Lachnospirales</taxon>
        <taxon>Lachnospiraceae</taxon>
    </lineage>
</organism>
<proteinExistence type="predicted"/>
<name>A0A9D2GHQ9_9FIRM</name>
<dbReference type="EMBL" id="DXBC01000141">
    <property type="protein sequence ID" value="HIZ79889.1"/>
    <property type="molecule type" value="Genomic_DNA"/>
</dbReference>
<sequence length="182" mass="20928">MKQLQEFISILTGSFSNREQWESMKEDNPDFPFAEHVNTACNHKITGLPKDFDGVFIVEESYFTAKGNTHAAHHFFLFTEEENGILLTSYEIPEGYDKSSFTYANLTEITYASLKRSERFTPALYTKKDGVWEGGSTSMFSPVLKFSLFERFSRECLEVTETMEVQGKQTFGYGVPILYKRV</sequence>
<evidence type="ECO:0000313" key="2">
    <source>
        <dbReference type="Proteomes" id="UP000824101"/>
    </source>
</evidence>
<dbReference type="InterPro" id="IPR038672">
    <property type="entry name" value="CpcT/CpeT_sf"/>
</dbReference>
<reference evidence="1" key="2">
    <citation type="submission" date="2021-04" db="EMBL/GenBank/DDBJ databases">
        <authorList>
            <person name="Gilroy R."/>
        </authorList>
    </citation>
    <scope>NUCLEOTIDE SEQUENCE</scope>
    <source>
        <strain evidence="1">ChiBcec1-1093</strain>
    </source>
</reference>
<evidence type="ECO:0000313" key="1">
    <source>
        <dbReference type="EMBL" id="HIZ79889.1"/>
    </source>
</evidence>
<dbReference type="Gene3D" id="2.40.128.590">
    <property type="entry name" value="CpcT/CpeT domain"/>
    <property type="match status" value="1"/>
</dbReference>
<comment type="caution">
    <text evidence="1">The sequence shown here is derived from an EMBL/GenBank/DDBJ whole genome shotgun (WGS) entry which is preliminary data.</text>
</comment>
<protein>
    <submittedName>
        <fullName evidence="1">Uncharacterized protein</fullName>
    </submittedName>
</protein>
<dbReference type="Proteomes" id="UP000824101">
    <property type="component" value="Unassembled WGS sequence"/>
</dbReference>
<gene>
    <name evidence="1" type="ORF">IAA17_08895</name>
</gene>
<accession>A0A9D2GHQ9</accession>